<dbReference type="PRINTS" id="PR00332">
    <property type="entry name" value="HISTRIAD"/>
</dbReference>
<dbReference type="InterPro" id="IPR019808">
    <property type="entry name" value="Histidine_triad_CS"/>
</dbReference>
<dbReference type="SUPFAM" id="SSF54197">
    <property type="entry name" value="HIT-like"/>
    <property type="match status" value="1"/>
</dbReference>
<dbReference type="OMA" id="FRMVVNN"/>
<dbReference type="InterPro" id="IPR001310">
    <property type="entry name" value="Histidine_triad_HIT"/>
</dbReference>
<keyword evidence="6" id="KW-1185">Reference proteome</keyword>
<evidence type="ECO:0000256" key="3">
    <source>
        <dbReference type="PROSITE-ProRule" id="PRU00464"/>
    </source>
</evidence>
<evidence type="ECO:0000313" key="5">
    <source>
        <dbReference type="EMBL" id="ACO66039.1"/>
    </source>
</evidence>
<dbReference type="STRING" id="296587.C1EDE2"/>
<dbReference type="CDD" id="cd01276">
    <property type="entry name" value="PKCI_related"/>
    <property type="match status" value="1"/>
</dbReference>
<feature type="active site" description="Tele-AMP-histidine intermediate" evidence="1">
    <location>
        <position position="105"/>
    </location>
</feature>
<dbReference type="Gene3D" id="3.30.428.10">
    <property type="entry name" value="HIT-like"/>
    <property type="match status" value="1"/>
</dbReference>
<dbReference type="eggNOG" id="KOG3275">
    <property type="taxonomic scope" value="Eukaryota"/>
</dbReference>
<evidence type="ECO:0000256" key="1">
    <source>
        <dbReference type="PIRSR" id="PIRSR601310-1"/>
    </source>
</evidence>
<feature type="short sequence motif" description="Histidine triad motif" evidence="2 3">
    <location>
        <begin position="103"/>
        <end position="107"/>
    </location>
</feature>
<name>C1EDE2_MICCC</name>
<dbReference type="GeneID" id="8247515"/>
<gene>
    <name evidence="5" type="ORF">MICPUN_86669</name>
</gene>
<accession>C1EDE2</accession>
<dbReference type="PROSITE" id="PS00892">
    <property type="entry name" value="HIT_1"/>
    <property type="match status" value="1"/>
</dbReference>
<dbReference type="PANTHER" id="PTHR23089">
    <property type="entry name" value="HISTIDINE TRIAD HIT PROTEIN"/>
    <property type="match status" value="1"/>
</dbReference>
<dbReference type="PROSITE" id="PS51084">
    <property type="entry name" value="HIT_2"/>
    <property type="match status" value="1"/>
</dbReference>
<evidence type="ECO:0000259" key="4">
    <source>
        <dbReference type="PROSITE" id="PS51084"/>
    </source>
</evidence>
<evidence type="ECO:0000313" key="6">
    <source>
        <dbReference type="Proteomes" id="UP000002009"/>
    </source>
</evidence>
<sequence>MANSGEPTIFDKIIAKEIPSDVIYEDNLCLAFRDIAPQAKTHFLVIPKIRSGLTQLSKAEEGHKELLGHLLYTAQKVAKQEKLDKGFRVVINDGVEGCQSVYHLHIHVVGGQQLSWPPGC</sequence>
<dbReference type="Proteomes" id="UP000002009">
    <property type="component" value="Chromosome 11"/>
</dbReference>
<evidence type="ECO:0000256" key="2">
    <source>
        <dbReference type="PIRSR" id="PIRSR601310-3"/>
    </source>
</evidence>
<dbReference type="RefSeq" id="XP_002504781.1">
    <property type="nucleotide sequence ID" value="XM_002504735.1"/>
</dbReference>
<proteinExistence type="predicted"/>
<reference evidence="5 6" key="1">
    <citation type="journal article" date="2009" name="Science">
        <title>Green evolution and dynamic adaptations revealed by genomes of the marine picoeukaryotes Micromonas.</title>
        <authorList>
            <person name="Worden A.Z."/>
            <person name="Lee J.H."/>
            <person name="Mock T."/>
            <person name="Rouze P."/>
            <person name="Simmons M.P."/>
            <person name="Aerts A.L."/>
            <person name="Allen A.E."/>
            <person name="Cuvelier M.L."/>
            <person name="Derelle E."/>
            <person name="Everett M.V."/>
            <person name="Foulon E."/>
            <person name="Grimwood J."/>
            <person name="Gundlach H."/>
            <person name="Henrissat B."/>
            <person name="Napoli C."/>
            <person name="McDonald S.M."/>
            <person name="Parker M.S."/>
            <person name="Rombauts S."/>
            <person name="Salamov A."/>
            <person name="Von Dassow P."/>
            <person name="Badger J.H."/>
            <person name="Coutinho P.M."/>
            <person name="Demir E."/>
            <person name="Dubchak I."/>
            <person name="Gentemann C."/>
            <person name="Eikrem W."/>
            <person name="Gready J.E."/>
            <person name="John U."/>
            <person name="Lanier W."/>
            <person name="Lindquist E.A."/>
            <person name="Lucas S."/>
            <person name="Mayer K.F."/>
            <person name="Moreau H."/>
            <person name="Not F."/>
            <person name="Otillar R."/>
            <person name="Panaud O."/>
            <person name="Pangilinan J."/>
            <person name="Paulsen I."/>
            <person name="Piegu B."/>
            <person name="Poliakov A."/>
            <person name="Robbens S."/>
            <person name="Schmutz J."/>
            <person name="Toulza E."/>
            <person name="Wyss T."/>
            <person name="Zelensky A."/>
            <person name="Zhou K."/>
            <person name="Armbrust E.V."/>
            <person name="Bhattacharya D."/>
            <person name="Goodenough U.W."/>
            <person name="Van de Peer Y."/>
            <person name="Grigoriev I.V."/>
        </authorList>
    </citation>
    <scope>NUCLEOTIDE SEQUENCE [LARGE SCALE GENOMIC DNA]</scope>
    <source>
        <strain evidence="6">RCC299 / NOUM17</strain>
    </source>
</reference>
<dbReference type="InParanoid" id="C1EDE2"/>
<dbReference type="InterPro" id="IPR011146">
    <property type="entry name" value="HIT-like"/>
</dbReference>
<dbReference type="Pfam" id="PF01230">
    <property type="entry name" value="HIT"/>
    <property type="match status" value="1"/>
</dbReference>
<protein>
    <recommendedName>
        <fullName evidence="4">HIT domain-containing protein</fullName>
    </recommendedName>
</protein>
<dbReference type="GO" id="GO:0047627">
    <property type="term" value="F:adenylylsulfatase activity"/>
    <property type="evidence" value="ECO:0007669"/>
    <property type="project" value="UniProtKB-ARBA"/>
</dbReference>
<dbReference type="AlphaFoldDB" id="C1EDE2"/>
<dbReference type="FunFam" id="3.30.428.10:FF:000005">
    <property type="entry name" value="Histidine triad nucleotide-binding protein 1"/>
    <property type="match status" value="1"/>
</dbReference>
<dbReference type="FunCoup" id="C1EDE2">
    <property type="interactions" value="1456"/>
</dbReference>
<feature type="domain" description="HIT" evidence="4">
    <location>
        <begin position="9"/>
        <end position="120"/>
    </location>
</feature>
<organism evidence="5 6">
    <name type="scientific">Micromonas commoda (strain RCC299 / NOUM17 / CCMP2709)</name>
    <name type="common">Picoplanktonic green alga</name>
    <dbReference type="NCBI Taxonomy" id="296587"/>
    <lineage>
        <taxon>Eukaryota</taxon>
        <taxon>Viridiplantae</taxon>
        <taxon>Chlorophyta</taxon>
        <taxon>Mamiellophyceae</taxon>
        <taxon>Mamiellales</taxon>
        <taxon>Mamiellaceae</taxon>
        <taxon>Micromonas</taxon>
    </lineage>
</organism>
<dbReference type="EMBL" id="CP001330">
    <property type="protein sequence ID" value="ACO66039.1"/>
    <property type="molecule type" value="Genomic_DNA"/>
</dbReference>
<dbReference type="OrthoDB" id="672793at2759"/>
<dbReference type="KEGG" id="mis:MICPUN_86669"/>
<dbReference type="InterPro" id="IPR036265">
    <property type="entry name" value="HIT-like_sf"/>
</dbReference>